<accession>A0ABZ1D680</accession>
<reference evidence="1 2" key="1">
    <citation type="submission" date="2024-01" db="EMBL/GenBank/DDBJ databases">
        <title>Comparative genomics of Cryptococcus and Kwoniella reveals pathogenesis evolution and contrasting modes of karyotype evolution via chromosome fusion or intercentromeric recombination.</title>
        <authorList>
            <person name="Coelho M.A."/>
            <person name="David-Palma M."/>
            <person name="Shea T."/>
            <person name="Bowers K."/>
            <person name="McGinley-Smith S."/>
            <person name="Mohammad A.W."/>
            <person name="Gnirke A."/>
            <person name="Yurkov A.M."/>
            <person name="Nowrousian M."/>
            <person name="Sun S."/>
            <person name="Cuomo C.A."/>
            <person name="Heitman J."/>
        </authorList>
    </citation>
    <scope>NUCLEOTIDE SEQUENCE [LARGE SCALE GENOMIC DNA]</scope>
    <source>
        <strain evidence="1">CBS 11374</strain>
    </source>
</reference>
<dbReference type="GeneID" id="87958221"/>
<dbReference type="EMBL" id="CP141888">
    <property type="protein sequence ID" value="WRT69107.1"/>
    <property type="molecule type" value="Genomic_DNA"/>
</dbReference>
<evidence type="ECO:0000313" key="2">
    <source>
        <dbReference type="Proteomes" id="UP001329825"/>
    </source>
</evidence>
<gene>
    <name evidence="1" type="ORF">IL334_006091</name>
</gene>
<organism evidence="1 2">
    <name type="scientific">Kwoniella shivajii</name>
    <dbReference type="NCBI Taxonomy" id="564305"/>
    <lineage>
        <taxon>Eukaryota</taxon>
        <taxon>Fungi</taxon>
        <taxon>Dikarya</taxon>
        <taxon>Basidiomycota</taxon>
        <taxon>Agaricomycotina</taxon>
        <taxon>Tremellomycetes</taxon>
        <taxon>Tremellales</taxon>
        <taxon>Cryptococcaceae</taxon>
        <taxon>Kwoniella</taxon>
    </lineage>
</organism>
<sequence>MIRGRTVFISLSSIAALGSALFYSNHLRLISLYPTLPVPPQLLISRRTDSPHTTERWMRCDGGDAWSIKIPKSILISSYKEREEEQEMDIQKLGARWNKAFWSNWALRLEGGLFGLIRPLITPKWENPNEMNVFKENFGKGNTLLNGLFTVEAIDPTPDQNSHNGGNDHSEMIFRWGDLTPDVKSNLLFRGGYHTLSARTTSSFRPQEVQGRDIAKSRDQGKNEDVYLIFTCQGVYRSLPPPKQSSHSRVVNNGDCPGSGTVLEGMNFVDKLFSAFHREYARILIDLAIRNMGLQGKGVRVDKWPSESSN</sequence>
<proteinExistence type="predicted"/>
<evidence type="ECO:0000313" key="1">
    <source>
        <dbReference type="EMBL" id="WRT69107.1"/>
    </source>
</evidence>
<name>A0ABZ1D680_9TREE</name>
<protein>
    <submittedName>
        <fullName evidence="1">Uncharacterized protein</fullName>
    </submittedName>
</protein>
<dbReference type="RefSeq" id="XP_062793846.1">
    <property type="nucleotide sequence ID" value="XM_062937795.1"/>
</dbReference>
<dbReference type="Proteomes" id="UP001329825">
    <property type="component" value="Chromosome 8"/>
</dbReference>
<keyword evidence="2" id="KW-1185">Reference proteome</keyword>